<protein>
    <submittedName>
        <fullName evidence="1">Uncharacterized protein</fullName>
    </submittedName>
</protein>
<evidence type="ECO:0000313" key="2">
    <source>
        <dbReference type="Proteomes" id="UP000187486"/>
    </source>
</evidence>
<evidence type="ECO:0000313" key="1">
    <source>
        <dbReference type="EMBL" id="OLZ51634.1"/>
    </source>
</evidence>
<sequence>MHRRDHIRRRRALTLENHQRAAVEYQQHGVLPSTRPILLGLPQRRLEYDVLMCLGRGTVATDASWPDGTVLGIRSVTPRMTELRIDVHPDAMIPFLHAVLPVIRYTDIETRQAVAHDTGGNRQNTRLLWGSRDTATALGAPYLRPRMSSDGLEFYRLHDDPMVPCRIVLPGITEINWPQLSGQLLGMYAAHEDPVWWDLHWPVDVEGRRYAAGEEARRRGLFHTRSSNLLRRIGLLREHNPRAIAVDTGGFGATGPVFDTPGWPDRRPGLLAVRLDPEIHQAGTDPGPIAWLPAAEFGDPAQPDLIALRSRSRADLRFSDDELYERYMPERFPPGL</sequence>
<name>A0A1R0KU68_9PSEU</name>
<keyword evidence="2" id="KW-1185">Reference proteome</keyword>
<dbReference type="Proteomes" id="UP000187486">
    <property type="component" value="Unassembled WGS sequence"/>
</dbReference>
<accession>A0A1R0KU68</accession>
<proteinExistence type="predicted"/>
<gene>
    <name evidence="1" type="ORF">BS329_15315</name>
</gene>
<organism evidence="1 2">
    <name type="scientific">Amycolatopsis coloradensis</name>
    <dbReference type="NCBI Taxonomy" id="76021"/>
    <lineage>
        <taxon>Bacteria</taxon>
        <taxon>Bacillati</taxon>
        <taxon>Actinomycetota</taxon>
        <taxon>Actinomycetes</taxon>
        <taxon>Pseudonocardiales</taxon>
        <taxon>Pseudonocardiaceae</taxon>
        <taxon>Amycolatopsis</taxon>
    </lineage>
</organism>
<comment type="caution">
    <text evidence="1">The sequence shown here is derived from an EMBL/GenBank/DDBJ whole genome shotgun (WGS) entry which is preliminary data.</text>
</comment>
<reference evidence="1 2" key="1">
    <citation type="submission" date="2016-01" db="EMBL/GenBank/DDBJ databases">
        <title>Amycolatopsis coloradensis genome sequencing and assembly.</title>
        <authorList>
            <person name="Mayilraj S."/>
        </authorList>
    </citation>
    <scope>NUCLEOTIDE SEQUENCE [LARGE SCALE GENOMIC DNA]</scope>
    <source>
        <strain evidence="1 2">DSM 44225</strain>
    </source>
</reference>
<dbReference type="AlphaFoldDB" id="A0A1R0KU68"/>
<dbReference type="EMBL" id="MQUQ01000007">
    <property type="protein sequence ID" value="OLZ51634.1"/>
    <property type="molecule type" value="Genomic_DNA"/>
</dbReference>